<keyword evidence="1" id="KW-0614">Plasmid</keyword>
<reference evidence="1" key="1">
    <citation type="submission" date="2020-07" db="EMBL/GenBank/DDBJ databases">
        <authorList>
            <person name="Pothier F. J."/>
        </authorList>
    </citation>
    <scope>NUCLEOTIDE SEQUENCE [LARGE SCALE GENOMIC DNA]</scope>
    <source>
        <plasmid evidence="1">CFBP8129_p211</plasmid>
    </source>
</reference>
<organism evidence="1">
    <name type="scientific">Xanthomonas hortorum pv. gardneri</name>
    <dbReference type="NCBI Taxonomy" id="2754056"/>
    <lineage>
        <taxon>Bacteria</taxon>
        <taxon>Pseudomonadati</taxon>
        <taxon>Pseudomonadota</taxon>
        <taxon>Gammaproteobacteria</taxon>
        <taxon>Lysobacterales</taxon>
        <taxon>Lysobacteraceae</taxon>
        <taxon>Xanthomonas</taxon>
    </lineage>
</organism>
<evidence type="ECO:0000313" key="1">
    <source>
        <dbReference type="EMBL" id="CAD0362462.1"/>
    </source>
</evidence>
<dbReference type="EMBL" id="LR828254">
    <property type="protein sequence ID" value="CAD0362462.1"/>
    <property type="molecule type" value="Genomic_DNA"/>
</dbReference>
<proteinExistence type="predicted"/>
<geneLocation type="plasmid" evidence="1">
    <name>CFBP8129_p211</name>
</geneLocation>
<sequence length="249" mass="27567">MPPRPHIDKIYQLAQELATIVPRVRVLSTEPRPMHKGHNQISDTPMVTLMAMEPARAHNRSYIVSAREHAEQVIVNREQGVSPERARQAWGLMRDLYEALPQARICNNPDSSLGRSVGSDGTITEADGDVLPPNALLSSTMSTISQAAPHASRLMVRGIREGRARNFVELIDAAGGVMLATDVNALAFAVRSILVPSDDADARYQKRRLHQWMQAMGIEYEQDALHAIAAIHSIARFDIADTWHLNTSN</sequence>
<gene>
    <name evidence="1" type="ORF">CFBP8129_45480</name>
</gene>
<name>A0A6V7FFQ2_9XANT</name>
<protein>
    <submittedName>
        <fullName evidence="1">Uncharacterized protein</fullName>
    </submittedName>
</protein>
<dbReference type="EMBL" id="LR828254">
    <property type="protein sequence ID" value="CAD0362457.1"/>
    <property type="molecule type" value="Genomic_DNA"/>
</dbReference>
<dbReference type="AlphaFoldDB" id="A0A6V7FFQ2"/>
<accession>A0A6V7FFQ2</accession>